<dbReference type="PROSITE" id="PS50112">
    <property type="entry name" value="PAS"/>
    <property type="match status" value="1"/>
</dbReference>
<dbReference type="EMBL" id="CP036281">
    <property type="protein sequence ID" value="QDU78777.1"/>
    <property type="molecule type" value="Genomic_DNA"/>
</dbReference>
<feature type="coiled-coil region" evidence="2">
    <location>
        <begin position="142"/>
        <end position="173"/>
    </location>
</feature>
<keyword evidence="2" id="KW-0175">Coiled coil</keyword>
<dbReference type="OrthoDB" id="247273at2"/>
<dbReference type="InterPro" id="IPR052016">
    <property type="entry name" value="Bact_Sigma-Reg"/>
</dbReference>
<dbReference type="GO" id="GO:0016791">
    <property type="term" value="F:phosphatase activity"/>
    <property type="evidence" value="ECO:0007669"/>
    <property type="project" value="TreeGrafter"/>
</dbReference>
<dbReference type="Gene3D" id="3.30.450.20">
    <property type="entry name" value="PAS domain"/>
    <property type="match status" value="1"/>
</dbReference>
<reference evidence="5 6" key="1">
    <citation type="submission" date="2019-02" db="EMBL/GenBank/DDBJ databases">
        <title>Deep-cultivation of Planctomycetes and their phenomic and genomic characterization uncovers novel biology.</title>
        <authorList>
            <person name="Wiegand S."/>
            <person name="Jogler M."/>
            <person name="Boedeker C."/>
            <person name="Pinto D."/>
            <person name="Vollmers J."/>
            <person name="Rivas-Marin E."/>
            <person name="Kohn T."/>
            <person name="Peeters S.H."/>
            <person name="Heuer A."/>
            <person name="Rast P."/>
            <person name="Oberbeckmann S."/>
            <person name="Bunk B."/>
            <person name="Jeske O."/>
            <person name="Meyerdierks A."/>
            <person name="Storesund J.E."/>
            <person name="Kallscheuer N."/>
            <person name="Luecker S."/>
            <person name="Lage O.M."/>
            <person name="Pohl T."/>
            <person name="Merkel B.J."/>
            <person name="Hornburger P."/>
            <person name="Mueller R.-W."/>
            <person name="Bruemmer F."/>
            <person name="Labrenz M."/>
            <person name="Spormann A.M."/>
            <person name="Op den Camp H."/>
            <person name="Overmann J."/>
            <person name="Amann R."/>
            <person name="Jetten M.S.M."/>
            <person name="Mascher T."/>
            <person name="Medema M.H."/>
            <person name="Devos D.P."/>
            <person name="Kaster A.-K."/>
            <person name="Ovreas L."/>
            <person name="Rohde M."/>
            <person name="Galperin M.Y."/>
            <person name="Jogler C."/>
        </authorList>
    </citation>
    <scope>NUCLEOTIDE SEQUENCE [LARGE SCALE GENOMIC DNA]</scope>
    <source>
        <strain evidence="5 6">Pla110</strain>
    </source>
</reference>
<proteinExistence type="predicted"/>
<dbReference type="PANTHER" id="PTHR43156">
    <property type="entry name" value="STAGE II SPORULATION PROTEIN E-RELATED"/>
    <property type="match status" value="1"/>
</dbReference>
<evidence type="ECO:0000256" key="1">
    <source>
        <dbReference type="ARBA" id="ARBA00022801"/>
    </source>
</evidence>
<keyword evidence="5" id="KW-0675">Receptor</keyword>
<keyword evidence="1" id="KW-0378">Hydrolase</keyword>
<dbReference type="SMART" id="SM00331">
    <property type="entry name" value="PP2C_SIG"/>
    <property type="match status" value="1"/>
</dbReference>
<dbReference type="KEGG" id="plon:Pla110_04810"/>
<dbReference type="Gene3D" id="3.60.40.10">
    <property type="entry name" value="PPM-type phosphatase domain"/>
    <property type="match status" value="1"/>
</dbReference>
<dbReference type="PANTHER" id="PTHR43156:SF2">
    <property type="entry name" value="STAGE II SPORULATION PROTEIN E"/>
    <property type="match status" value="1"/>
</dbReference>
<evidence type="ECO:0000313" key="6">
    <source>
        <dbReference type="Proteomes" id="UP000317178"/>
    </source>
</evidence>
<dbReference type="AlphaFoldDB" id="A0A518CHS9"/>
<protein>
    <submittedName>
        <fullName evidence="5">Blue-light photoreceptor</fullName>
    </submittedName>
</protein>
<dbReference type="CDD" id="cd00130">
    <property type="entry name" value="PAS"/>
    <property type="match status" value="1"/>
</dbReference>
<dbReference type="Pfam" id="PF07228">
    <property type="entry name" value="SpoIIE"/>
    <property type="match status" value="1"/>
</dbReference>
<organism evidence="5 6">
    <name type="scientific">Polystyrenella longa</name>
    <dbReference type="NCBI Taxonomy" id="2528007"/>
    <lineage>
        <taxon>Bacteria</taxon>
        <taxon>Pseudomonadati</taxon>
        <taxon>Planctomycetota</taxon>
        <taxon>Planctomycetia</taxon>
        <taxon>Planctomycetales</taxon>
        <taxon>Planctomycetaceae</taxon>
        <taxon>Polystyrenella</taxon>
    </lineage>
</organism>
<dbReference type="SUPFAM" id="SSF81606">
    <property type="entry name" value="PP2C-like"/>
    <property type="match status" value="1"/>
</dbReference>
<feature type="domain" description="PAC" evidence="4">
    <location>
        <begin position="97"/>
        <end position="151"/>
    </location>
</feature>
<dbReference type="Proteomes" id="UP000317178">
    <property type="component" value="Chromosome"/>
</dbReference>
<dbReference type="InterPro" id="IPR001932">
    <property type="entry name" value="PPM-type_phosphatase-like_dom"/>
</dbReference>
<evidence type="ECO:0000259" key="3">
    <source>
        <dbReference type="PROSITE" id="PS50112"/>
    </source>
</evidence>
<keyword evidence="6" id="KW-1185">Reference proteome</keyword>
<sequence>MIPPKHPSPTNSHTASEMNYPQELRLNHRAMESTGEGITIADARLPDIPIIYANKAFYQLTGYSAEDVIDHNCRFLQGSETNPATVEQIREAIKNSREVTVEILNYRKDGTTFWNRLRITPILDADNRVTHFVGVQFDITRRVEAEKKLQAANLQLRSMNQRMKQELEAASRAQFSHLPPDEIEVPGLNIAWTFRPCNELAGDNFNVFKIDDRHVAIYMLDVVGHGVCAALEAVSLSRLLTPFNGESEVLFEKQDPESDQTIVPPAEVLTNLNRRFFAEEARGQFYTILYGIIDLEANEFRYSSAGHPRPILIRDNGETELLESAGFVVGYVEEAEFEEHVVRYSCGDRLYLLTDGVLEAGVPHKEEFGIDRLSRILEGERQRDLTTSLDTLMNELYEWCIETEFADDVSVIALEKKQRYPE</sequence>
<dbReference type="InterPro" id="IPR036457">
    <property type="entry name" value="PPM-type-like_dom_sf"/>
</dbReference>
<evidence type="ECO:0000313" key="5">
    <source>
        <dbReference type="EMBL" id="QDU78777.1"/>
    </source>
</evidence>
<evidence type="ECO:0000256" key="2">
    <source>
        <dbReference type="SAM" id="Coils"/>
    </source>
</evidence>
<dbReference type="Pfam" id="PF13426">
    <property type="entry name" value="PAS_9"/>
    <property type="match status" value="1"/>
</dbReference>
<dbReference type="NCBIfam" id="TIGR00229">
    <property type="entry name" value="sensory_box"/>
    <property type="match status" value="1"/>
</dbReference>
<dbReference type="PROSITE" id="PS50113">
    <property type="entry name" value="PAC"/>
    <property type="match status" value="1"/>
</dbReference>
<dbReference type="SUPFAM" id="SSF55785">
    <property type="entry name" value="PYP-like sensor domain (PAS domain)"/>
    <property type="match status" value="1"/>
</dbReference>
<dbReference type="InterPro" id="IPR001610">
    <property type="entry name" value="PAC"/>
</dbReference>
<dbReference type="InterPro" id="IPR000014">
    <property type="entry name" value="PAS"/>
</dbReference>
<dbReference type="InterPro" id="IPR035965">
    <property type="entry name" value="PAS-like_dom_sf"/>
</dbReference>
<dbReference type="SMART" id="SM00086">
    <property type="entry name" value="PAC"/>
    <property type="match status" value="1"/>
</dbReference>
<gene>
    <name evidence="5" type="primary">pfyP</name>
    <name evidence="5" type="ORF">Pla110_04810</name>
</gene>
<dbReference type="RefSeq" id="WP_144992797.1">
    <property type="nucleotide sequence ID" value="NZ_CP036281.1"/>
</dbReference>
<dbReference type="InterPro" id="IPR000700">
    <property type="entry name" value="PAS-assoc_C"/>
</dbReference>
<evidence type="ECO:0000259" key="4">
    <source>
        <dbReference type="PROSITE" id="PS50113"/>
    </source>
</evidence>
<feature type="domain" description="PAS" evidence="3">
    <location>
        <begin position="29"/>
        <end position="96"/>
    </location>
</feature>
<name>A0A518CHS9_9PLAN</name>
<accession>A0A518CHS9</accession>